<evidence type="ECO:0000313" key="14">
    <source>
        <dbReference type="Proteomes" id="UP000657006"/>
    </source>
</evidence>
<comment type="caution">
    <text evidence="13">The sequence shown here is derived from an EMBL/GenBank/DDBJ whole genome shotgun (WGS) entry which is preliminary data.</text>
</comment>
<evidence type="ECO:0000259" key="12">
    <source>
        <dbReference type="Pfam" id="PF00999"/>
    </source>
</evidence>
<evidence type="ECO:0000256" key="2">
    <source>
        <dbReference type="ARBA" id="ARBA00005551"/>
    </source>
</evidence>
<feature type="transmembrane region" description="Helical" evidence="11">
    <location>
        <begin position="290"/>
        <end position="308"/>
    </location>
</feature>
<feature type="transmembrane region" description="Helical" evidence="11">
    <location>
        <begin position="137"/>
        <end position="159"/>
    </location>
</feature>
<dbReference type="PANTHER" id="PTHR43562:SF3">
    <property type="entry name" value="SODIUM ION_PROTON EXCHANGER (EUROFUNG)"/>
    <property type="match status" value="1"/>
</dbReference>
<keyword evidence="7" id="KW-0915">Sodium</keyword>
<feature type="transmembrane region" description="Helical" evidence="11">
    <location>
        <begin position="380"/>
        <end position="400"/>
    </location>
</feature>
<keyword evidence="3" id="KW-0813">Transport</keyword>
<feature type="transmembrane region" description="Helical" evidence="11">
    <location>
        <begin position="70"/>
        <end position="90"/>
    </location>
</feature>
<proteinExistence type="inferred from homology"/>
<feature type="transmembrane region" description="Helical" evidence="11">
    <location>
        <begin position="171"/>
        <end position="195"/>
    </location>
</feature>
<accession>A0A926DNF0</accession>
<reference evidence="13" key="1">
    <citation type="submission" date="2020-08" db="EMBL/GenBank/DDBJ databases">
        <title>Genome public.</title>
        <authorList>
            <person name="Liu C."/>
            <person name="Sun Q."/>
        </authorList>
    </citation>
    <scope>NUCLEOTIDE SEQUENCE</scope>
    <source>
        <strain evidence="13">NSJ-32</strain>
    </source>
</reference>
<evidence type="ECO:0000256" key="9">
    <source>
        <dbReference type="ARBA" id="ARBA00023136"/>
    </source>
</evidence>
<name>A0A926DNF0_9FIRM</name>
<protein>
    <submittedName>
        <fullName evidence="13">Cation:proton antiporter</fullName>
    </submittedName>
</protein>
<dbReference type="AlphaFoldDB" id="A0A926DNF0"/>
<evidence type="ECO:0000256" key="6">
    <source>
        <dbReference type="ARBA" id="ARBA00022989"/>
    </source>
</evidence>
<evidence type="ECO:0000256" key="8">
    <source>
        <dbReference type="ARBA" id="ARBA00023065"/>
    </source>
</evidence>
<organism evidence="13 14">
    <name type="scientific">Bianquea renquensis</name>
    <dbReference type="NCBI Taxonomy" id="2763661"/>
    <lineage>
        <taxon>Bacteria</taxon>
        <taxon>Bacillati</taxon>
        <taxon>Bacillota</taxon>
        <taxon>Clostridia</taxon>
        <taxon>Eubacteriales</taxon>
        <taxon>Bianqueaceae</taxon>
        <taxon>Bianquea</taxon>
    </lineage>
</organism>
<dbReference type="GO" id="GO:1902600">
    <property type="term" value="P:proton transmembrane transport"/>
    <property type="evidence" value="ECO:0007669"/>
    <property type="project" value="InterPro"/>
</dbReference>
<comment type="similarity">
    <text evidence="2">Belongs to the monovalent cation:proton antiporter 2 (CPA2) transporter (TC 2.A.37) family.</text>
</comment>
<evidence type="ECO:0000256" key="11">
    <source>
        <dbReference type="SAM" id="Phobius"/>
    </source>
</evidence>
<dbReference type="PANTHER" id="PTHR43562">
    <property type="entry name" value="NAPA-TYPE SODIUM/HYDROGEN ANTIPORTER"/>
    <property type="match status" value="1"/>
</dbReference>
<dbReference type="Pfam" id="PF00999">
    <property type="entry name" value="Na_H_Exchanger"/>
    <property type="match status" value="1"/>
</dbReference>
<dbReference type="GO" id="GO:0015297">
    <property type="term" value="F:antiporter activity"/>
    <property type="evidence" value="ECO:0007669"/>
    <property type="project" value="UniProtKB-KW"/>
</dbReference>
<feature type="transmembrane region" description="Helical" evidence="11">
    <location>
        <begin position="20"/>
        <end position="39"/>
    </location>
</feature>
<gene>
    <name evidence="13" type="ORF">H8730_01355</name>
</gene>
<dbReference type="Proteomes" id="UP000657006">
    <property type="component" value="Unassembled WGS sequence"/>
</dbReference>
<dbReference type="Gene3D" id="1.20.1530.20">
    <property type="match status" value="1"/>
</dbReference>
<comment type="subcellular location">
    <subcellularLocation>
        <location evidence="1">Membrane</location>
        <topology evidence="1">Multi-pass membrane protein</topology>
    </subcellularLocation>
</comment>
<keyword evidence="8" id="KW-0406">Ion transport</keyword>
<keyword evidence="6 11" id="KW-1133">Transmembrane helix</keyword>
<evidence type="ECO:0000256" key="5">
    <source>
        <dbReference type="ARBA" id="ARBA00022692"/>
    </source>
</evidence>
<feature type="transmembrane region" description="Helical" evidence="11">
    <location>
        <begin position="314"/>
        <end position="338"/>
    </location>
</feature>
<keyword evidence="4" id="KW-0050">Antiport</keyword>
<dbReference type="EMBL" id="JACRSQ010000001">
    <property type="protein sequence ID" value="MBC8542198.1"/>
    <property type="molecule type" value="Genomic_DNA"/>
</dbReference>
<evidence type="ECO:0000256" key="1">
    <source>
        <dbReference type="ARBA" id="ARBA00004141"/>
    </source>
</evidence>
<keyword evidence="9 11" id="KW-0472">Membrane</keyword>
<dbReference type="GO" id="GO:0006814">
    <property type="term" value="P:sodium ion transport"/>
    <property type="evidence" value="ECO:0007669"/>
    <property type="project" value="UniProtKB-KW"/>
</dbReference>
<evidence type="ECO:0000256" key="7">
    <source>
        <dbReference type="ARBA" id="ARBA00023053"/>
    </source>
</evidence>
<evidence type="ECO:0000256" key="10">
    <source>
        <dbReference type="ARBA" id="ARBA00023201"/>
    </source>
</evidence>
<evidence type="ECO:0000256" key="4">
    <source>
        <dbReference type="ARBA" id="ARBA00022449"/>
    </source>
</evidence>
<sequence>MNTAMGSLLSVIESLGENGFLVEIAILIIAAFLGGKLASLVRMPEVLGQILAGILVGPTVLGWIPAQDELIYTFSQIGVIFLMFLAGLDTDLKQLREAGKPATVIALGGVAVPLLLGTVIPLFVFREQVSHEEVSPFYSALYIGTILTATSVSISVSVLRDMGKLRTKQGVSILAAAIIDDVVGIILLAVVSGFANPSGTSTNIGLLLIKIVAFFAIALLAGFLISKFLTRIAATRQWSDKYISIVIVFCFVMAFMSELFSVAAITGAYFAGVILSTTPFKNKIIRRIQYIAYALFTPIFFVSIGIKANISADIFTHLGFSLTIVLIAILGKIVGCGLGAKVMKYSGKESLQVGVGMIARAEVALIVATQGLQRGIINDATFTSVVLLVVVSTIVTPPLLKLLFSREKPPLSGEETTAGVKS</sequence>
<feature type="transmembrane region" description="Helical" evidence="11">
    <location>
        <begin position="207"/>
        <end position="226"/>
    </location>
</feature>
<dbReference type="InterPro" id="IPR006153">
    <property type="entry name" value="Cation/H_exchanger_TM"/>
</dbReference>
<feature type="domain" description="Cation/H+ exchanger transmembrane" evidence="12">
    <location>
        <begin position="29"/>
        <end position="402"/>
    </location>
</feature>
<feature type="transmembrane region" description="Helical" evidence="11">
    <location>
        <begin position="46"/>
        <end position="64"/>
    </location>
</feature>
<dbReference type="InterPro" id="IPR038770">
    <property type="entry name" value="Na+/solute_symporter_sf"/>
</dbReference>
<keyword evidence="14" id="KW-1185">Reference proteome</keyword>
<keyword evidence="10" id="KW-0739">Sodium transport</keyword>
<evidence type="ECO:0000256" key="3">
    <source>
        <dbReference type="ARBA" id="ARBA00022448"/>
    </source>
</evidence>
<dbReference type="RefSeq" id="WP_249289196.1">
    <property type="nucleotide sequence ID" value="NZ_JACRSQ010000001.1"/>
</dbReference>
<keyword evidence="5 11" id="KW-0812">Transmembrane</keyword>
<evidence type="ECO:0000313" key="13">
    <source>
        <dbReference type="EMBL" id="MBC8542198.1"/>
    </source>
</evidence>
<feature type="transmembrane region" description="Helical" evidence="11">
    <location>
        <begin position="102"/>
        <end position="125"/>
    </location>
</feature>
<dbReference type="GO" id="GO:0016020">
    <property type="term" value="C:membrane"/>
    <property type="evidence" value="ECO:0007669"/>
    <property type="project" value="UniProtKB-SubCell"/>
</dbReference>